<accession>A0AAV6HDN9</accession>
<gene>
    <name evidence="1" type="ORF">AALO_G00003690</name>
</gene>
<name>A0AAV6HDN9_9TELE</name>
<organism evidence="1 2">
    <name type="scientific">Alosa alosa</name>
    <name type="common">allis shad</name>
    <dbReference type="NCBI Taxonomy" id="278164"/>
    <lineage>
        <taxon>Eukaryota</taxon>
        <taxon>Metazoa</taxon>
        <taxon>Chordata</taxon>
        <taxon>Craniata</taxon>
        <taxon>Vertebrata</taxon>
        <taxon>Euteleostomi</taxon>
        <taxon>Actinopterygii</taxon>
        <taxon>Neopterygii</taxon>
        <taxon>Teleostei</taxon>
        <taxon>Clupei</taxon>
        <taxon>Clupeiformes</taxon>
        <taxon>Clupeoidei</taxon>
        <taxon>Clupeidae</taxon>
        <taxon>Alosa</taxon>
    </lineage>
</organism>
<evidence type="ECO:0000313" key="1">
    <source>
        <dbReference type="EMBL" id="KAG5285465.1"/>
    </source>
</evidence>
<reference evidence="1 2" key="1">
    <citation type="submission" date="2020-10" db="EMBL/GenBank/DDBJ databases">
        <title>Chromosome-scale genome assembly of the Allis shad, Alosa alosa.</title>
        <authorList>
            <person name="Margot Z."/>
            <person name="Christophe K."/>
            <person name="Cabau C."/>
            <person name="Louis A."/>
            <person name="Berthelot C."/>
            <person name="Parey E."/>
            <person name="Roest Crollius H."/>
            <person name="Montfort J."/>
            <person name="Robinson-Rechavi M."/>
            <person name="Bucao C."/>
            <person name="Bouchez O."/>
            <person name="Gislard M."/>
            <person name="Lluch J."/>
            <person name="Milhes M."/>
            <person name="Lampietro C."/>
            <person name="Lopez Roques C."/>
            <person name="Donnadieu C."/>
            <person name="Braasch I."/>
            <person name="Desvignes T."/>
            <person name="Postlethwait J."/>
            <person name="Bobe J."/>
            <person name="Guiguen Y."/>
        </authorList>
    </citation>
    <scope>NUCLEOTIDE SEQUENCE [LARGE SCALE GENOMIC DNA]</scope>
    <source>
        <strain evidence="1">M-15738</strain>
        <tissue evidence="1">Blood</tissue>
    </source>
</reference>
<evidence type="ECO:0000313" key="2">
    <source>
        <dbReference type="Proteomes" id="UP000823561"/>
    </source>
</evidence>
<dbReference type="AlphaFoldDB" id="A0AAV6HDN9"/>
<dbReference type="Proteomes" id="UP000823561">
    <property type="component" value="Chromosome 1"/>
</dbReference>
<comment type="caution">
    <text evidence="1">The sequence shown here is derived from an EMBL/GenBank/DDBJ whole genome shotgun (WGS) entry which is preliminary data.</text>
</comment>
<sequence length="189" mass="21841">MFLKRPHIYREVVEQCVKASQALEREGATDASPNHPLRSDRFVLKISFEEYLQAWTKTATSKEGPRNDPNESLDKLVSFAQVFPSHCGSPTQKLIPYTEACLETIKNVMYGPPQKHQRKMRQKEDKLKQIQQMRKLYQLHSLMEPQQDCPAAPPATVQGPGQHEYWETEVDRLVAWTHTLSLEQLNEDP</sequence>
<keyword evidence="2" id="KW-1185">Reference proteome</keyword>
<dbReference type="EMBL" id="JADWDJ010000001">
    <property type="protein sequence ID" value="KAG5285465.1"/>
    <property type="molecule type" value="Genomic_DNA"/>
</dbReference>
<protein>
    <submittedName>
        <fullName evidence="1">Uncharacterized protein</fullName>
    </submittedName>
</protein>
<proteinExistence type="predicted"/>